<proteinExistence type="predicted"/>
<feature type="signal peptide" evidence="2">
    <location>
        <begin position="1"/>
        <end position="23"/>
    </location>
</feature>
<dbReference type="Proteomes" id="UP000321800">
    <property type="component" value="Unassembled WGS sequence"/>
</dbReference>
<reference evidence="3 4" key="1">
    <citation type="submission" date="2019-07" db="EMBL/GenBank/DDBJ databases">
        <title>Whole genome shotgun sequence of Acetobacter tropicalis NBRC 16470.</title>
        <authorList>
            <person name="Hosoyama A."/>
            <person name="Uohara A."/>
            <person name="Ohji S."/>
            <person name="Ichikawa N."/>
        </authorList>
    </citation>
    <scope>NUCLEOTIDE SEQUENCE [LARGE SCALE GENOMIC DNA]</scope>
    <source>
        <strain evidence="3 4">NBRC 16470</strain>
    </source>
</reference>
<dbReference type="GO" id="GO:0009279">
    <property type="term" value="C:cell outer membrane"/>
    <property type="evidence" value="ECO:0007669"/>
    <property type="project" value="TreeGrafter"/>
</dbReference>
<sequence length="138" mass="15045">MRAVLLVSTLMIVPFAAVMPARAQDGMERPASKHSPSAEAKNKASTKKKTETQEHVDVLGKRSLIPSEQTGSLTVQATTVATRLPLTLRETPQSVTVLTRRFLNDFTLQNVNDALGHAPGYNRAACGNGPHLYLRPWV</sequence>
<dbReference type="EMBL" id="BJVR01000017">
    <property type="protein sequence ID" value="GEL50805.1"/>
    <property type="molecule type" value="Genomic_DNA"/>
</dbReference>
<name>A0A511FPD6_9PROT</name>
<dbReference type="PANTHER" id="PTHR32552">
    <property type="entry name" value="FERRICHROME IRON RECEPTOR-RELATED"/>
    <property type="match status" value="1"/>
</dbReference>
<feature type="region of interest" description="Disordered" evidence="1">
    <location>
        <begin position="26"/>
        <end position="63"/>
    </location>
</feature>
<evidence type="ECO:0000313" key="3">
    <source>
        <dbReference type="EMBL" id="GEL50805.1"/>
    </source>
</evidence>
<dbReference type="RefSeq" id="WP_052427211.1">
    <property type="nucleotide sequence ID" value="NZ_BJVR01000017.1"/>
</dbReference>
<evidence type="ECO:0000313" key="4">
    <source>
        <dbReference type="Proteomes" id="UP000321800"/>
    </source>
</evidence>
<gene>
    <name evidence="3" type="ORF">ATR01nite_18800</name>
</gene>
<comment type="caution">
    <text evidence="3">The sequence shown here is derived from an EMBL/GenBank/DDBJ whole genome shotgun (WGS) entry which is preliminary data.</text>
</comment>
<dbReference type="Gene3D" id="2.170.130.10">
    <property type="entry name" value="TonB-dependent receptor, plug domain"/>
    <property type="match status" value="1"/>
</dbReference>
<protein>
    <recommendedName>
        <fullName evidence="5">TonB-dependent receptor plug domain-containing protein</fullName>
    </recommendedName>
</protein>
<dbReference type="PANTHER" id="PTHR32552:SF74">
    <property type="entry name" value="HYDROXAMATE SIDEROPHORE RECEPTOR FHUE"/>
    <property type="match status" value="1"/>
</dbReference>
<organism evidence="3 4">
    <name type="scientific">Acetobacter tropicalis</name>
    <dbReference type="NCBI Taxonomy" id="104102"/>
    <lineage>
        <taxon>Bacteria</taxon>
        <taxon>Pseudomonadati</taxon>
        <taxon>Pseudomonadota</taxon>
        <taxon>Alphaproteobacteria</taxon>
        <taxon>Acetobacterales</taxon>
        <taxon>Acetobacteraceae</taxon>
        <taxon>Acetobacter</taxon>
    </lineage>
</organism>
<evidence type="ECO:0000256" key="2">
    <source>
        <dbReference type="SAM" id="SignalP"/>
    </source>
</evidence>
<accession>A0A511FPD6</accession>
<evidence type="ECO:0000256" key="1">
    <source>
        <dbReference type="SAM" id="MobiDB-lite"/>
    </source>
</evidence>
<dbReference type="SUPFAM" id="SSF56935">
    <property type="entry name" value="Porins"/>
    <property type="match status" value="1"/>
</dbReference>
<feature type="compositionally biased region" description="Basic and acidic residues" evidence="1">
    <location>
        <begin position="48"/>
        <end position="60"/>
    </location>
</feature>
<evidence type="ECO:0008006" key="5">
    <source>
        <dbReference type="Google" id="ProtNLM"/>
    </source>
</evidence>
<keyword evidence="2" id="KW-0732">Signal</keyword>
<feature type="chain" id="PRO_5022672931" description="TonB-dependent receptor plug domain-containing protein" evidence="2">
    <location>
        <begin position="24"/>
        <end position="138"/>
    </location>
</feature>
<dbReference type="InterPro" id="IPR039426">
    <property type="entry name" value="TonB-dep_rcpt-like"/>
</dbReference>
<dbReference type="InterPro" id="IPR037066">
    <property type="entry name" value="Plug_dom_sf"/>
</dbReference>
<dbReference type="AlphaFoldDB" id="A0A511FPD6"/>
<dbReference type="GO" id="GO:0015344">
    <property type="term" value="F:siderophore uptake transmembrane transporter activity"/>
    <property type="evidence" value="ECO:0007669"/>
    <property type="project" value="TreeGrafter"/>
</dbReference>